<sequence length="113" mass="12919">MDNSKMLSALSYFSVLFAPFIVPIIVFFVSQDKEVKYHAKKSLISHIIPVILMIVLFIIIFATVVPASYSMSMTFEQPSFWMASGPLIFILLYAIVYIIVLVWNIIQGIRVLR</sequence>
<feature type="transmembrane region" description="Helical" evidence="5">
    <location>
        <begin position="43"/>
        <end position="67"/>
    </location>
</feature>
<dbReference type="InterPro" id="IPR019109">
    <property type="entry name" value="MamF_MmsF"/>
</dbReference>
<comment type="caution">
    <text evidence="6">The sequence shown here is derived from an EMBL/GenBank/DDBJ whole genome shotgun (WGS) entry which is preliminary data.</text>
</comment>
<accession>A0A544TCY2</accession>
<dbReference type="RefSeq" id="WP_142607139.1">
    <property type="nucleotide sequence ID" value="NZ_VDGG01000016.1"/>
</dbReference>
<reference evidence="6 7" key="1">
    <citation type="submission" date="2019-05" db="EMBL/GenBank/DDBJ databases">
        <title>Psychrobacillus vulpis sp. nov., a new species isolated from feces of a red fox that inhabits in The Tablas de Daimiel Natural Park, Albacete, Spain.</title>
        <authorList>
            <person name="Rodriguez M."/>
            <person name="Reina J.C."/>
            <person name="Bejar V."/>
            <person name="Llamas I."/>
        </authorList>
    </citation>
    <scope>NUCLEOTIDE SEQUENCE [LARGE SCALE GENOMIC DNA]</scope>
    <source>
        <strain evidence="6 7">NHI-2</strain>
    </source>
</reference>
<evidence type="ECO:0000256" key="3">
    <source>
        <dbReference type="ARBA" id="ARBA00022989"/>
    </source>
</evidence>
<name>A0A544TCY2_9BACI</name>
<feature type="transmembrane region" description="Helical" evidence="5">
    <location>
        <begin position="87"/>
        <end position="106"/>
    </location>
</feature>
<protein>
    <submittedName>
        <fullName evidence="6">DUF4870 domain-containing protein</fullName>
    </submittedName>
</protein>
<comment type="subcellular location">
    <subcellularLocation>
        <location evidence="1">Membrane</location>
        <topology evidence="1">Multi-pass membrane protein</topology>
    </subcellularLocation>
</comment>
<feature type="transmembrane region" description="Helical" evidence="5">
    <location>
        <begin position="12"/>
        <end position="31"/>
    </location>
</feature>
<evidence type="ECO:0000256" key="1">
    <source>
        <dbReference type="ARBA" id="ARBA00004141"/>
    </source>
</evidence>
<keyword evidence="4 5" id="KW-0472">Membrane</keyword>
<proteinExistence type="predicted"/>
<evidence type="ECO:0000256" key="2">
    <source>
        <dbReference type="ARBA" id="ARBA00022692"/>
    </source>
</evidence>
<keyword evidence="3 5" id="KW-1133">Transmembrane helix</keyword>
<dbReference type="Pfam" id="PF09685">
    <property type="entry name" value="MamF_MmsF"/>
    <property type="match status" value="1"/>
</dbReference>
<gene>
    <name evidence="6" type="ORF">FG383_09295</name>
</gene>
<evidence type="ECO:0000256" key="5">
    <source>
        <dbReference type="SAM" id="Phobius"/>
    </source>
</evidence>
<dbReference type="AlphaFoldDB" id="A0A544TCY2"/>
<evidence type="ECO:0000313" key="7">
    <source>
        <dbReference type="Proteomes" id="UP000318937"/>
    </source>
</evidence>
<evidence type="ECO:0000313" key="6">
    <source>
        <dbReference type="EMBL" id="TQR15291.1"/>
    </source>
</evidence>
<evidence type="ECO:0000256" key="4">
    <source>
        <dbReference type="ARBA" id="ARBA00023136"/>
    </source>
</evidence>
<keyword evidence="7" id="KW-1185">Reference proteome</keyword>
<dbReference type="Proteomes" id="UP000318937">
    <property type="component" value="Unassembled WGS sequence"/>
</dbReference>
<keyword evidence="2 5" id="KW-0812">Transmembrane</keyword>
<dbReference type="EMBL" id="VDGG01000016">
    <property type="protein sequence ID" value="TQR15291.1"/>
    <property type="molecule type" value="Genomic_DNA"/>
</dbReference>
<organism evidence="6 7">
    <name type="scientific">Psychrobacillus soli</name>
    <dbReference type="NCBI Taxonomy" id="1543965"/>
    <lineage>
        <taxon>Bacteria</taxon>
        <taxon>Bacillati</taxon>
        <taxon>Bacillota</taxon>
        <taxon>Bacilli</taxon>
        <taxon>Bacillales</taxon>
        <taxon>Bacillaceae</taxon>
        <taxon>Psychrobacillus</taxon>
    </lineage>
</organism>